<gene>
    <name evidence="1" type="ORF">SAMN05445850_6016</name>
</gene>
<dbReference type="Proteomes" id="UP000199365">
    <property type="component" value="Unassembled WGS sequence"/>
</dbReference>
<evidence type="ECO:0000313" key="2">
    <source>
        <dbReference type="Proteomes" id="UP000199365"/>
    </source>
</evidence>
<reference evidence="2" key="1">
    <citation type="submission" date="2016-10" db="EMBL/GenBank/DDBJ databases">
        <authorList>
            <person name="Varghese N."/>
            <person name="Submissions S."/>
        </authorList>
    </citation>
    <scope>NUCLEOTIDE SEQUENCE [LARGE SCALE GENOMIC DNA]</scope>
    <source>
        <strain evidence="2">DUS833</strain>
    </source>
</reference>
<dbReference type="EMBL" id="FNKX01000002">
    <property type="protein sequence ID" value="SDR55148.1"/>
    <property type="molecule type" value="Genomic_DNA"/>
</dbReference>
<keyword evidence="2" id="KW-1185">Reference proteome</keyword>
<protein>
    <submittedName>
        <fullName evidence="1">Uncharacterized protein</fullName>
    </submittedName>
</protein>
<sequence length="96" mass="10523">MPDQPLRIEALSRFQVASSDGQLAFACKVKREGALEQDLSGRQATPAFPGKRDEVAVVAAPNDRIGNAKYGFQPLEVPRYGRIIVRKVDDEDARPG</sequence>
<dbReference type="AlphaFoldDB" id="A0A1H1JYM8"/>
<accession>A0A1H1JYM8</accession>
<organism evidence="1 2">
    <name type="scientific">Paraburkholderia tuberum</name>
    <dbReference type="NCBI Taxonomy" id="157910"/>
    <lineage>
        <taxon>Bacteria</taxon>
        <taxon>Pseudomonadati</taxon>
        <taxon>Pseudomonadota</taxon>
        <taxon>Betaproteobacteria</taxon>
        <taxon>Burkholderiales</taxon>
        <taxon>Burkholderiaceae</taxon>
        <taxon>Paraburkholderia</taxon>
    </lineage>
</organism>
<proteinExistence type="predicted"/>
<name>A0A1H1JYM8_9BURK</name>
<evidence type="ECO:0000313" key="1">
    <source>
        <dbReference type="EMBL" id="SDR55148.1"/>
    </source>
</evidence>
<dbReference type="STRING" id="157910.SAMN05445850_6016"/>